<protein>
    <submittedName>
        <fullName evidence="1">Uncharacterized protein</fullName>
    </submittedName>
</protein>
<organism evidence="1">
    <name type="scientific">Chromera velia CCMP2878</name>
    <dbReference type="NCBI Taxonomy" id="1169474"/>
    <lineage>
        <taxon>Eukaryota</taxon>
        <taxon>Sar</taxon>
        <taxon>Alveolata</taxon>
        <taxon>Colpodellida</taxon>
        <taxon>Chromeraceae</taxon>
        <taxon>Chromera</taxon>
    </lineage>
</organism>
<evidence type="ECO:0000313" key="1">
    <source>
        <dbReference type="EMBL" id="CEM43970.1"/>
    </source>
</evidence>
<sequence length="519" mass="58595">MFDSLADVPALSLVDGFEGTYFKRVVRIRYCPDEMLTLWIRALKGQKKDFPETEEQFYDLYEAQRWGELLLYRSAIKLLAAASALKEDKRRTKMAVHILDWVSRLAEELDEGSQQKLEDMWERKCDPAHLIRAASKGDLEFIEHTTRITPEGPRINMSYLCANAAARGGHKATFDWLIKKGVECMWGEKSKRMDVRLEAAEAGSVEVMQYIKEECPNQQDLSGWPVECCSAAEGARKFDALRWLRSSTPPCPWGPSLESDPPNPAEEGMSLSLPVETRLFEVTLAEALAEEDGKELPMPPDEIAASVRQAALTYADQQGYEGPFGLVRRLRERAEARLLRWFLKVGGAAAKKKVKAIFQQNSLSIHSADSDSNAPPFLSVWLSDLEHHFTPRGAGSDSLGVTRRRELWRFTEGSSSTLRTLGGYRKRLERRLRDIGFLWKFGEKNGVPLLQRERTVQKRASSKPGVQQTGDTGLSLSARFLKVKKQLVGLQSLFAHDVLGMILKCVEWEAGKALIRHLI</sequence>
<dbReference type="VEuPathDB" id="CryptoDB:Cvel_7001"/>
<dbReference type="PhylomeDB" id="A0A0G4HIX0"/>
<proteinExistence type="predicted"/>
<gene>
    <name evidence="1" type="ORF">Cvel_7001</name>
</gene>
<dbReference type="EMBL" id="CDMZ01002806">
    <property type="protein sequence ID" value="CEM43970.1"/>
    <property type="molecule type" value="Genomic_DNA"/>
</dbReference>
<dbReference type="AlphaFoldDB" id="A0A0G4HIX0"/>
<accession>A0A0G4HIX0</accession>
<reference evidence="1" key="1">
    <citation type="submission" date="2014-11" db="EMBL/GenBank/DDBJ databases">
        <authorList>
            <person name="Otto D Thomas"/>
            <person name="Naeem Raeece"/>
        </authorList>
    </citation>
    <scope>NUCLEOTIDE SEQUENCE</scope>
</reference>
<name>A0A0G4HIX0_9ALVE</name>